<evidence type="ECO:0000256" key="2">
    <source>
        <dbReference type="PROSITE-ProRule" id="PRU00335"/>
    </source>
</evidence>
<dbReference type="Proteomes" id="UP000193529">
    <property type="component" value="Unassembled WGS sequence"/>
</dbReference>
<dbReference type="PROSITE" id="PS50977">
    <property type="entry name" value="HTH_TETR_2"/>
    <property type="match status" value="1"/>
</dbReference>
<dbReference type="Gene3D" id="1.10.357.10">
    <property type="entry name" value="Tetracycline Repressor, domain 2"/>
    <property type="match status" value="1"/>
</dbReference>
<dbReference type="InterPro" id="IPR009057">
    <property type="entry name" value="Homeodomain-like_sf"/>
</dbReference>
<reference evidence="4 5" key="1">
    <citation type="submission" date="2016-01" db="EMBL/GenBank/DDBJ databases">
        <title>The new phylogeny of the genus Mycobacterium.</title>
        <authorList>
            <person name="Tarcisio F."/>
            <person name="Conor M."/>
            <person name="Antonella G."/>
            <person name="Elisabetta G."/>
            <person name="Giulia F.S."/>
            <person name="Sara T."/>
            <person name="Anna F."/>
            <person name="Clotilde B."/>
            <person name="Roberto B."/>
            <person name="Veronica D.S."/>
            <person name="Fabio R."/>
            <person name="Monica P."/>
            <person name="Olivier J."/>
            <person name="Enrico T."/>
            <person name="Nicola S."/>
        </authorList>
    </citation>
    <scope>NUCLEOTIDE SEQUENCE [LARGE SCALE GENOMIC DNA]</scope>
    <source>
        <strain evidence="4 5">DSM 44572</strain>
    </source>
</reference>
<accession>A0A1X1ZJF6</accession>
<protein>
    <recommendedName>
        <fullName evidence="3">HTH tetR-type domain-containing protein</fullName>
    </recommendedName>
</protein>
<comment type="caution">
    <text evidence="4">The sequence shown here is derived from an EMBL/GenBank/DDBJ whole genome shotgun (WGS) entry which is preliminary data.</text>
</comment>
<keyword evidence="1 2" id="KW-0238">DNA-binding</keyword>
<comment type="caution">
    <text evidence="2">Lacks conserved residue(s) required for the propagation of feature annotation.</text>
</comment>
<evidence type="ECO:0000313" key="4">
    <source>
        <dbReference type="EMBL" id="ORW23271.1"/>
    </source>
</evidence>
<dbReference type="SUPFAM" id="SSF48498">
    <property type="entry name" value="Tetracyclin repressor-like, C-terminal domain"/>
    <property type="match status" value="1"/>
</dbReference>
<dbReference type="STRING" id="153971.AWC19_11985"/>
<dbReference type="Gene3D" id="1.10.10.60">
    <property type="entry name" value="Homeodomain-like"/>
    <property type="match status" value="1"/>
</dbReference>
<dbReference type="GO" id="GO:0003677">
    <property type="term" value="F:DNA binding"/>
    <property type="evidence" value="ECO:0007669"/>
    <property type="project" value="UniProtKB-UniRule"/>
</dbReference>
<name>A0A1X1ZJF6_9MYCO</name>
<dbReference type="SUPFAM" id="SSF46689">
    <property type="entry name" value="Homeodomain-like"/>
    <property type="match status" value="1"/>
</dbReference>
<evidence type="ECO:0000313" key="5">
    <source>
        <dbReference type="Proteomes" id="UP000193529"/>
    </source>
</evidence>
<gene>
    <name evidence="4" type="ORF">AWC19_11985</name>
</gene>
<dbReference type="AlphaFoldDB" id="A0A1X1ZJF6"/>
<evidence type="ECO:0000259" key="3">
    <source>
        <dbReference type="PROSITE" id="PS50977"/>
    </source>
</evidence>
<dbReference type="EMBL" id="LQPJ01000109">
    <property type="protein sequence ID" value="ORW23271.1"/>
    <property type="molecule type" value="Genomic_DNA"/>
</dbReference>
<dbReference type="InterPro" id="IPR036271">
    <property type="entry name" value="Tet_transcr_reg_TetR-rel_C_sf"/>
</dbReference>
<sequence>MHAVARRAGIGKAALYLRWSSKEDLLSEAFATGSPKFAPEDAELAPRELLLDIGIQMRRQYTGRFGRALIRLALDAEQVPDLYQRLSQRFYEELDFGIRALDAAGAAAALPPNTGAIALIEALGGAILMRTLFTARWDDPHGIDATDEFVRGVVDMLAFPPTSEPHQHAAKD</sequence>
<proteinExistence type="predicted"/>
<keyword evidence="5" id="KW-1185">Reference proteome</keyword>
<feature type="domain" description="HTH tetR-type" evidence="3">
    <location>
        <begin position="1"/>
        <end position="37"/>
    </location>
</feature>
<evidence type="ECO:0000256" key="1">
    <source>
        <dbReference type="ARBA" id="ARBA00023125"/>
    </source>
</evidence>
<organism evidence="4 5">
    <name type="scientific">Mycobacterium palustre</name>
    <dbReference type="NCBI Taxonomy" id="153971"/>
    <lineage>
        <taxon>Bacteria</taxon>
        <taxon>Bacillati</taxon>
        <taxon>Actinomycetota</taxon>
        <taxon>Actinomycetes</taxon>
        <taxon>Mycobacteriales</taxon>
        <taxon>Mycobacteriaceae</taxon>
        <taxon>Mycobacterium</taxon>
        <taxon>Mycobacterium simiae complex</taxon>
    </lineage>
</organism>
<dbReference type="Pfam" id="PF00440">
    <property type="entry name" value="TetR_N"/>
    <property type="match status" value="1"/>
</dbReference>
<dbReference type="InterPro" id="IPR001647">
    <property type="entry name" value="HTH_TetR"/>
</dbReference>